<name>A0A0S2JZU9_9GAMM</name>
<dbReference type="SUPFAM" id="SSF74653">
    <property type="entry name" value="TolA/TonB C-terminal domain"/>
    <property type="match status" value="1"/>
</dbReference>
<dbReference type="Proteomes" id="UP000061457">
    <property type="component" value="Chromosome I"/>
</dbReference>
<dbReference type="RefSeq" id="WP_058029078.1">
    <property type="nucleotide sequence ID" value="NZ_CP013187.1"/>
</dbReference>
<reference evidence="2 3" key="1">
    <citation type="submission" date="2015-11" db="EMBL/GenBank/DDBJ databases">
        <authorList>
            <person name="Zhang Y."/>
            <person name="Guo Z."/>
        </authorList>
    </citation>
    <scope>NUCLEOTIDE SEQUENCE [LARGE SCALE GENOMIC DNA]</scope>
    <source>
        <strain evidence="2 3">KCTC 12086</strain>
    </source>
</reference>
<dbReference type="AlphaFoldDB" id="A0A0S2JZU9"/>
<accession>A0A0S2JZU9</accession>
<feature type="signal peptide" evidence="1">
    <location>
        <begin position="1"/>
        <end position="21"/>
    </location>
</feature>
<keyword evidence="3" id="KW-1185">Reference proteome</keyword>
<dbReference type="EMBL" id="CP013187">
    <property type="protein sequence ID" value="ALO41330.1"/>
    <property type="molecule type" value="Genomic_DNA"/>
</dbReference>
<organism evidence="2 3">
    <name type="scientific">Pseudoalteromonas phenolica</name>
    <dbReference type="NCBI Taxonomy" id="161398"/>
    <lineage>
        <taxon>Bacteria</taxon>
        <taxon>Pseudomonadati</taxon>
        <taxon>Pseudomonadota</taxon>
        <taxon>Gammaproteobacteria</taxon>
        <taxon>Alteromonadales</taxon>
        <taxon>Pseudoalteromonadaceae</taxon>
        <taxon>Pseudoalteromonas</taxon>
    </lineage>
</organism>
<evidence type="ECO:0000313" key="3">
    <source>
        <dbReference type="Proteomes" id="UP000061457"/>
    </source>
</evidence>
<proteinExistence type="predicted"/>
<dbReference type="KEGG" id="pphe:PP2015_811"/>
<evidence type="ECO:0000313" key="2">
    <source>
        <dbReference type="EMBL" id="ALO41330.1"/>
    </source>
</evidence>
<gene>
    <name evidence="2" type="ORF">PP2015_811</name>
</gene>
<keyword evidence="1" id="KW-0732">Signal</keyword>
<dbReference type="OrthoDB" id="6388559at2"/>
<sequence>MKTLKLCAVTAFLCSAISVSAQPSTPIKVIENNNAQFKSDSMLSRHEGYTLVNYIVKADGSLGEVTVLFDSEVKPTTEKAKKYLGNLEFEAATYQGKAHDAARFFSYTYSTAPTTNSNNNRASKGFVSDYDVIDKLIKAQQLEKAYKHFGELQSHTKNLNEQALFAWLKSQYFYALQDWHNYEKQLQRAYFLRKHLPKEFAVPCIQNLMQLYLYQKDFLNAKRALLALNYVPGVNISEQAQQKAMADIAGLYQQTPSITQSVKLDKDTPKSVGVSRSEVALKGDGQAQLRCDAYLEPRTTLPTNIIAKPSYGRCNLILSSSQNSDVTITQTGKAVVRF</sequence>
<evidence type="ECO:0000256" key="1">
    <source>
        <dbReference type="SAM" id="SignalP"/>
    </source>
</evidence>
<feature type="chain" id="PRO_5006600898" description="TonB C-terminal domain-containing protein" evidence="1">
    <location>
        <begin position="22"/>
        <end position="338"/>
    </location>
</feature>
<dbReference type="STRING" id="161398.PP2015_811"/>
<protein>
    <recommendedName>
        <fullName evidence="4">TonB C-terminal domain-containing protein</fullName>
    </recommendedName>
</protein>
<evidence type="ECO:0008006" key="4">
    <source>
        <dbReference type="Google" id="ProtNLM"/>
    </source>
</evidence>
<dbReference type="PATRIC" id="fig|161398.10.peg.824"/>